<dbReference type="GO" id="GO:0051998">
    <property type="term" value="F:protein carboxyl O-methyltransferase activity"/>
    <property type="evidence" value="ECO:0007669"/>
    <property type="project" value="UniProtKB-UniRule"/>
</dbReference>
<accession>A0A9Q0M676</accession>
<keyword evidence="10" id="KW-0489">Methyltransferase</keyword>
<evidence type="ECO:0000256" key="8">
    <source>
        <dbReference type="ARBA" id="ARBA00045980"/>
    </source>
</evidence>
<sequence length="453" mass="53670">MFSTNSDPEPLSGKDKNSFAYRTLAERLPVIITKVIDLLCRQRKQFPILLSIEKDQYTEAIEETKALIEELARLKYELQTNKPLKLLSTSYGSSDTEQWNQYLLKHKTNNDSQEVTWFNVSWLYAECYFYRRMWETFQLSAHYRQFDQFYLIKQESFLQLLPFADKLASHLLQVKESDLNQDHFHFYLMNSLWGNRCDLSISCGEKGNGSINVDFQELNSKILVNDFNLLWNYVKILNQHVENQIIIDVVLDNSGYELFTDFCLIEYLHQSGMIPKDRSLVRFHVKKMPWFVSDTLSKDIDWLLYTITNDEKNEIFSKLKLIVNENFRQNFNRKLWLIVENDFWTLPHDFSDMKECDPNLYENFCNSNFVLFKGDLNYRKLVGDLKWNLSTDFNESLRKFRPTTAICSLRTIKADVVVGISDKKILNEIEKSFPTNWMETGEYAVIHFLNNKP</sequence>
<proteinExistence type="inferred from homology"/>
<evidence type="ECO:0000256" key="11">
    <source>
        <dbReference type="SAM" id="Coils"/>
    </source>
</evidence>
<comment type="catalytic activity">
    <reaction evidence="2 10">
        <text>beta-D-fructose 1-phosphate + H2O = D-fructose + phosphate</text>
        <dbReference type="Rhea" id="RHEA:35603"/>
        <dbReference type="ChEBI" id="CHEBI:15377"/>
        <dbReference type="ChEBI" id="CHEBI:37721"/>
        <dbReference type="ChEBI" id="CHEBI:43474"/>
        <dbReference type="ChEBI" id="CHEBI:138881"/>
    </reaction>
</comment>
<comment type="domain">
    <text evidence="10">Subfamily III proteins have a conserved RTxK motif about 40-50 residues from the C-terminus; the threonine may be replaced by serine or cysteine.</text>
</comment>
<name>A0A9Q0M676_BLOTA</name>
<dbReference type="PANTHER" id="PTHR12260:SF6">
    <property type="entry name" value="DAMAGE-CONTROL PHOSPHATASE ARMT1"/>
    <property type="match status" value="1"/>
</dbReference>
<comment type="similarity">
    <text evidence="3 10">Belongs to the damage-control phosphatase family. Sugar phosphate phosphatase III subfamily.</text>
</comment>
<comment type="cofactor">
    <cofactor evidence="10">
        <name>Mn(2+)</name>
        <dbReference type="ChEBI" id="CHEBI:29035"/>
    </cofactor>
    <cofactor evidence="10">
        <name>Ni(2+)</name>
        <dbReference type="ChEBI" id="CHEBI:49786"/>
    </cofactor>
</comment>
<dbReference type="EC" id="2.1.1.-" evidence="10"/>
<gene>
    <name evidence="13" type="ORF">RDWZM_009262</name>
</gene>
<comment type="catalytic activity">
    <reaction evidence="9 10">
        <text>beta-D-fructose 6-phosphate = dihydroxyacetone + D-glyceraldehyde 3-phosphate</text>
        <dbReference type="Rhea" id="RHEA:28002"/>
        <dbReference type="ChEBI" id="CHEBI:16016"/>
        <dbReference type="ChEBI" id="CHEBI:57634"/>
        <dbReference type="ChEBI" id="CHEBI:59776"/>
    </reaction>
</comment>
<keyword evidence="4" id="KW-0533">Nickel</keyword>
<dbReference type="AlphaFoldDB" id="A0A9Q0M676"/>
<evidence type="ECO:0000256" key="4">
    <source>
        <dbReference type="ARBA" id="ARBA00022596"/>
    </source>
</evidence>
<dbReference type="InterPro" id="IPR036075">
    <property type="entry name" value="ARMT-1-like_metal-bd_sf"/>
</dbReference>
<evidence type="ECO:0000313" key="14">
    <source>
        <dbReference type="Proteomes" id="UP001142055"/>
    </source>
</evidence>
<evidence type="ECO:0000256" key="5">
    <source>
        <dbReference type="ARBA" id="ARBA00022723"/>
    </source>
</evidence>
<keyword evidence="10" id="KW-0808">Transferase</keyword>
<evidence type="ECO:0000256" key="7">
    <source>
        <dbReference type="ARBA" id="ARBA00023211"/>
    </source>
</evidence>
<keyword evidence="11" id="KW-0175">Coiled coil</keyword>
<dbReference type="EC" id="3.1.3.-" evidence="10"/>
<dbReference type="GO" id="GO:0016791">
    <property type="term" value="F:phosphatase activity"/>
    <property type="evidence" value="ECO:0007669"/>
    <property type="project" value="TreeGrafter"/>
</dbReference>
<comment type="caution">
    <text evidence="13">The sequence shown here is derived from an EMBL/GenBank/DDBJ whole genome shotgun (WGS) entry which is preliminary data.</text>
</comment>
<keyword evidence="7 10" id="KW-0464">Manganese</keyword>
<dbReference type="GO" id="GO:0005634">
    <property type="term" value="C:nucleus"/>
    <property type="evidence" value="ECO:0007669"/>
    <property type="project" value="TreeGrafter"/>
</dbReference>
<dbReference type="EMBL" id="JAPWDV010000003">
    <property type="protein sequence ID" value="KAJ6218105.1"/>
    <property type="molecule type" value="Genomic_DNA"/>
</dbReference>
<dbReference type="OMA" id="IFARQKM"/>
<keyword evidence="14" id="KW-1185">Reference proteome</keyword>
<dbReference type="InterPro" id="IPR002791">
    <property type="entry name" value="ARMT1-like_metal-bd"/>
</dbReference>
<dbReference type="Proteomes" id="UP001142055">
    <property type="component" value="Chromosome 3"/>
</dbReference>
<dbReference type="SUPFAM" id="SSF111321">
    <property type="entry name" value="AF1104-like"/>
    <property type="match status" value="1"/>
</dbReference>
<feature type="domain" description="Damage-control phosphatase ARMT1-like metal-binding" evidence="12">
    <location>
        <begin position="23"/>
        <end position="422"/>
    </location>
</feature>
<dbReference type="Gene3D" id="3.40.50.10880">
    <property type="entry name" value="Uncharacterised protein PF01937, DUF89, domain 3"/>
    <property type="match status" value="1"/>
</dbReference>
<dbReference type="GO" id="GO:0006974">
    <property type="term" value="P:DNA damage response"/>
    <property type="evidence" value="ECO:0007669"/>
    <property type="project" value="TreeGrafter"/>
</dbReference>
<keyword evidence="5 10" id="KW-0479">Metal-binding</keyword>
<evidence type="ECO:0000256" key="2">
    <source>
        <dbReference type="ARBA" id="ARBA00001326"/>
    </source>
</evidence>
<evidence type="ECO:0000256" key="9">
    <source>
        <dbReference type="ARBA" id="ARBA00048809"/>
    </source>
</evidence>
<feature type="coiled-coil region" evidence="11">
    <location>
        <begin position="54"/>
        <end position="81"/>
    </location>
</feature>
<evidence type="ECO:0000256" key="1">
    <source>
        <dbReference type="ARBA" id="ARBA00000807"/>
    </source>
</evidence>
<dbReference type="GO" id="GO:0032259">
    <property type="term" value="P:methylation"/>
    <property type="evidence" value="ECO:0007669"/>
    <property type="project" value="UniProtKB-KW"/>
</dbReference>
<evidence type="ECO:0000256" key="6">
    <source>
        <dbReference type="ARBA" id="ARBA00022801"/>
    </source>
</evidence>
<protein>
    <recommendedName>
        <fullName evidence="10">Sugar phosphate phosphatase</fullName>
        <ecNumber evidence="10">2.1.1.-</ecNumber>
        <ecNumber evidence="10">3.1.3.-</ecNumber>
    </recommendedName>
</protein>
<dbReference type="InterPro" id="IPR039763">
    <property type="entry name" value="ARMT1"/>
</dbReference>
<dbReference type="PANTHER" id="PTHR12260">
    <property type="entry name" value="DAMAGE-CONTROL PHOSPHATASE ARMT1"/>
    <property type="match status" value="1"/>
</dbReference>
<comment type="catalytic activity">
    <reaction evidence="1 10">
        <text>L-glutamyl-[protein] + S-adenosyl-L-methionine = [protein]-L-glutamate 5-O-methyl ester + S-adenosyl-L-homocysteine</text>
        <dbReference type="Rhea" id="RHEA:24452"/>
        <dbReference type="Rhea" id="RHEA-COMP:10208"/>
        <dbReference type="Rhea" id="RHEA-COMP:10311"/>
        <dbReference type="ChEBI" id="CHEBI:29973"/>
        <dbReference type="ChEBI" id="CHEBI:57856"/>
        <dbReference type="ChEBI" id="CHEBI:59789"/>
        <dbReference type="ChEBI" id="CHEBI:82795"/>
    </reaction>
</comment>
<keyword evidence="6 10" id="KW-0378">Hydrolase</keyword>
<evidence type="ECO:0000313" key="13">
    <source>
        <dbReference type="EMBL" id="KAJ6218105.1"/>
    </source>
</evidence>
<comment type="function">
    <text evidence="8 10">Metal-dependent phosphatase that shows phosphatase activity against several substrates, including fructose-1-phosphate and fructose-6-phosphate. Its preference for fructose-1-phosphate, a strong glycating agent that causes DNA damage rather than a canonical yeast metabolite, suggests a damage-control function in hexose phosphate metabolism. Has also been shown to have O-methyltransferase activity that methylates glutamate residues of target proteins to form gamma-glutamyl methyl ester residues. Possibly methylates PCNA, suggesting it is involved in the DNA damage response.</text>
</comment>
<reference evidence="13" key="1">
    <citation type="submission" date="2022-12" db="EMBL/GenBank/DDBJ databases">
        <title>Genome assemblies of Blomia tropicalis.</title>
        <authorList>
            <person name="Cui Y."/>
        </authorList>
    </citation>
    <scope>NUCLEOTIDE SEQUENCE</scope>
    <source>
        <tissue evidence="13">Adult mites</tissue>
    </source>
</reference>
<dbReference type="GO" id="GO:0046872">
    <property type="term" value="F:metal ion binding"/>
    <property type="evidence" value="ECO:0007669"/>
    <property type="project" value="UniProtKB-UniRule"/>
</dbReference>
<evidence type="ECO:0000259" key="12">
    <source>
        <dbReference type="Pfam" id="PF01937"/>
    </source>
</evidence>
<evidence type="ECO:0000256" key="3">
    <source>
        <dbReference type="ARBA" id="ARBA00009519"/>
    </source>
</evidence>
<dbReference type="Pfam" id="PF01937">
    <property type="entry name" value="ARMT1-like_dom"/>
    <property type="match status" value="1"/>
</dbReference>
<organism evidence="13 14">
    <name type="scientific">Blomia tropicalis</name>
    <name type="common">Mite</name>
    <dbReference type="NCBI Taxonomy" id="40697"/>
    <lineage>
        <taxon>Eukaryota</taxon>
        <taxon>Metazoa</taxon>
        <taxon>Ecdysozoa</taxon>
        <taxon>Arthropoda</taxon>
        <taxon>Chelicerata</taxon>
        <taxon>Arachnida</taxon>
        <taxon>Acari</taxon>
        <taxon>Acariformes</taxon>
        <taxon>Sarcoptiformes</taxon>
        <taxon>Astigmata</taxon>
        <taxon>Glycyphagoidea</taxon>
        <taxon>Echimyopodidae</taxon>
        <taxon>Blomia</taxon>
    </lineage>
</organism>
<dbReference type="Gene3D" id="1.20.930.60">
    <property type="match status" value="1"/>
</dbReference>
<evidence type="ECO:0000256" key="10">
    <source>
        <dbReference type="RuleBase" id="RU367030"/>
    </source>
</evidence>